<gene>
    <name evidence="1" type="ORF">ORQ98_27865</name>
</gene>
<organism evidence="1 2">
    <name type="scientific">Spartinivicinus poritis</name>
    <dbReference type="NCBI Taxonomy" id="2994640"/>
    <lineage>
        <taxon>Bacteria</taxon>
        <taxon>Pseudomonadati</taxon>
        <taxon>Pseudomonadota</taxon>
        <taxon>Gammaproteobacteria</taxon>
        <taxon>Oceanospirillales</taxon>
        <taxon>Zooshikellaceae</taxon>
        <taxon>Spartinivicinus</taxon>
    </lineage>
</organism>
<evidence type="ECO:0000313" key="1">
    <source>
        <dbReference type="EMBL" id="MDE1465787.1"/>
    </source>
</evidence>
<accession>A0ABT5UHB6</accession>
<dbReference type="RefSeq" id="WP_274692091.1">
    <property type="nucleotide sequence ID" value="NZ_JAPMOU010000085.1"/>
</dbReference>
<evidence type="ECO:0000313" key="2">
    <source>
        <dbReference type="Proteomes" id="UP001528823"/>
    </source>
</evidence>
<dbReference type="Proteomes" id="UP001528823">
    <property type="component" value="Unassembled WGS sequence"/>
</dbReference>
<dbReference type="EMBL" id="JAPMOU010000085">
    <property type="protein sequence ID" value="MDE1465787.1"/>
    <property type="molecule type" value="Genomic_DNA"/>
</dbReference>
<name>A0ABT5UHB6_9GAMM</name>
<sequence>MATNELIDNTPRLFIGKVSHQRFFPVRYRFTYRVFSIAVNIDKLEETFSRSKFISLNKWNLFSFYQADFGPKGKMALRPWVNQSLLKAGISIQPDNIELFCFPRVLGYSFNPLAIWYCYKDSQLIAAILEVHNTFKEAHTYVINCTQAKTLTGKADKSFHVSPFISMDARYQFTLKDNPTIKIISIHQYQEDNLLLIANQYAKEIPFSSSNLLKVFLSIPLMTWKVIVMIHWQALKIWLKGATFYPHPNYRNSKD</sequence>
<reference evidence="1 2" key="1">
    <citation type="submission" date="2022-11" db="EMBL/GenBank/DDBJ databases">
        <title>Spartinivicinus poritis sp. nov., isolated from scleractinian coral Porites lutea.</title>
        <authorList>
            <person name="Zhang G."/>
            <person name="Cai L."/>
            <person name="Wei Q."/>
        </authorList>
    </citation>
    <scope>NUCLEOTIDE SEQUENCE [LARGE SCALE GENOMIC DNA]</scope>
    <source>
        <strain evidence="1 2">A2-2</strain>
    </source>
</reference>
<protein>
    <submittedName>
        <fullName evidence="1">DUF1365 domain-containing protein</fullName>
    </submittedName>
</protein>
<dbReference type="PANTHER" id="PTHR33973">
    <property type="entry name" value="OS07G0153300 PROTEIN"/>
    <property type="match status" value="1"/>
</dbReference>
<dbReference type="InterPro" id="IPR010775">
    <property type="entry name" value="DUF1365"/>
</dbReference>
<proteinExistence type="predicted"/>
<keyword evidence="2" id="KW-1185">Reference proteome</keyword>
<dbReference type="PANTHER" id="PTHR33973:SF4">
    <property type="entry name" value="OS07G0153300 PROTEIN"/>
    <property type="match status" value="1"/>
</dbReference>
<dbReference type="Pfam" id="PF07103">
    <property type="entry name" value="DUF1365"/>
    <property type="match status" value="1"/>
</dbReference>
<comment type="caution">
    <text evidence="1">The sequence shown here is derived from an EMBL/GenBank/DDBJ whole genome shotgun (WGS) entry which is preliminary data.</text>
</comment>